<feature type="domain" description="Major facilitator superfamily (MFS) profile" evidence="8">
    <location>
        <begin position="50"/>
        <end position="464"/>
    </location>
</feature>
<feature type="transmembrane region" description="Helical" evidence="7">
    <location>
        <begin position="84"/>
        <end position="108"/>
    </location>
</feature>
<dbReference type="PROSITE" id="PS50850">
    <property type="entry name" value="MFS"/>
    <property type="match status" value="1"/>
</dbReference>
<dbReference type="Proteomes" id="UP000663870">
    <property type="component" value="Unassembled WGS sequence"/>
</dbReference>
<evidence type="ECO:0000313" key="10">
    <source>
        <dbReference type="EMBL" id="CAF1491409.1"/>
    </source>
</evidence>
<evidence type="ECO:0000256" key="7">
    <source>
        <dbReference type="SAM" id="Phobius"/>
    </source>
</evidence>
<dbReference type="EMBL" id="CAJNOH010001401">
    <property type="protein sequence ID" value="CAF1213447.1"/>
    <property type="molecule type" value="Genomic_DNA"/>
</dbReference>
<dbReference type="InterPro" id="IPR036259">
    <property type="entry name" value="MFS_trans_sf"/>
</dbReference>
<evidence type="ECO:0000256" key="6">
    <source>
        <dbReference type="SAM" id="MobiDB-lite"/>
    </source>
</evidence>
<reference evidence="11" key="1">
    <citation type="submission" date="2021-02" db="EMBL/GenBank/DDBJ databases">
        <authorList>
            <person name="Nowell W R."/>
        </authorList>
    </citation>
    <scope>NUCLEOTIDE SEQUENCE</scope>
</reference>
<evidence type="ECO:0000256" key="1">
    <source>
        <dbReference type="ARBA" id="ARBA00004141"/>
    </source>
</evidence>
<feature type="transmembrane region" description="Helical" evidence="7">
    <location>
        <begin position="347"/>
        <end position="367"/>
    </location>
</feature>
<keyword evidence="5 7" id="KW-0472">Membrane</keyword>
<feature type="transmembrane region" description="Helical" evidence="7">
    <location>
        <begin position="141"/>
        <end position="162"/>
    </location>
</feature>
<dbReference type="PANTHER" id="PTHR23502:SF132">
    <property type="entry name" value="POLYAMINE TRANSPORTER 2-RELATED"/>
    <property type="match status" value="1"/>
</dbReference>
<keyword evidence="3 7" id="KW-0812">Transmembrane</keyword>
<feature type="transmembrane region" description="Helical" evidence="7">
    <location>
        <begin position="440"/>
        <end position="461"/>
    </location>
</feature>
<keyword evidence="13" id="KW-1185">Reference proteome</keyword>
<dbReference type="InterPro" id="IPR020846">
    <property type="entry name" value="MFS_dom"/>
</dbReference>
<feature type="compositionally biased region" description="Polar residues" evidence="6">
    <location>
        <begin position="1"/>
        <end position="19"/>
    </location>
</feature>
<organism evidence="11 12">
    <name type="scientific">Rotaria sordida</name>
    <dbReference type="NCBI Taxonomy" id="392033"/>
    <lineage>
        <taxon>Eukaryota</taxon>
        <taxon>Metazoa</taxon>
        <taxon>Spiralia</taxon>
        <taxon>Gnathifera</taxon>
        <taxon>Rotifera</taxon>
        <taxon>Eurotatoria</taxon>
        <taxon>Bdelloidea</taxon>
        <taxon>Philodinida</taxon>
        <taxon>Philodinidae</taxon>
        <taxon>Rotaria</taxon>
    </lineage>
</organism>
<feature type="transmembrane region" description="Helical" evidence="7">
    <location>
        <begin position="49"/>
        <end position="72"/>
    </location>
</feature>
<name>A0A819LA61_9BILA</name>
<dbReference type="SUPFAM" id="SSF103473">
    <property type="entry name" value="MFS general substrate transporter"/>
    <property type="match status" value="1"/>
</dbReference>
<feature type="transmembrane region" description="Helical" evidence="7">
    <location>
        <begin position="306"/>
        <end position="326"/>
    </location>
</feature>
<keyword evidence="2" id="KW-0813">Transport</keyword>
<dbReference type="Proteomes" id="UP000663854">
    <property type="component" value="Unassembled WGS sequence"/>
</dbReference>
<accession>A0A819LA61</accession>
<evidence type="ECO:0000259" key="8">
    <source>
        <dbReference type="PROSITE" id="PS50850"/>
    </source>
</evidence>
<feature type="region of interest" description="Disordered" evidence="6">
    <location>
        <begin position="1"/>
        <end position="28"/>
    </location>
</feature>
<evidence type="ECO:0000256" key="3">
    <source>
        <dbReference type="ARBA" id="ARBA00022692"/>
    </source>
</evidence>
<dbReference type="AlphaFoldDB" id="A0A819LA61"/>
<evidence type="ECO:0000313" key="9">
    <source>
        <dbReference type="EMBL" id="CAF1213447.1"/>
    </source>
</evidence>
<dbReference type="Proteomes" id="UP000663836">
    <property type="component" value="Unassembled WGS sequence"/>
</dbReference>
<feature type="transmembrane region" description="Helical" evidence="7">
    <location>
        <begin position="205"/>
        <end position="223"/>
    </location>
</feature>
<dbReference type="EMBL" id="CAJOBD010003713">
    <property type="protein sequence ID" value="CAF3962680.1"/>
    <property type="molecule type" value="Genomic_DNA"/>
</dbReference>
<evidence type="ECO:0000256" key="5">
    <source>
        <dbReference type="ARBA" id="ARBA00023136"/>
    </source>
</evidence>
<keyword evidence="4 7" id="KW-1133">Transmembrane helix</keyword>
<comment type="subcellular location">
    <subcellularLocation>
        <location evidence="1">Membrane</location>
        <topology evidence="1">Multi-pass membrane protein</topology>
    </subcellularLocation>
</comment>
<protein>
    <recommendedName>
        <fullName evidence="8">Major facilitator superfamily (MFS) profile domain-containing protein</fullName>
    </recommendedName>
</protein>
<sequence>MTLVSNQEQGNTDVASSPASILGKEVQKDPEEKKMLSIYDIHTKSKKNLLLAILSLLGALSTFDEVVYVPALPALIRDLNITKTLALISVSLYLFGISLSSLVWGMLLDYYGRKWATTFGFIAFIPTLVGCYFSPNICVFFIFRALQGCLVSLILVAGQGTIADIYHPSERGTAYGIFFASYFAAVFLASIVGGQLAEHYGWRSTFLSVTIISVVVFISYVLVVPETHQYQVICMYQNQRNITLLESDQVSPPKLTNPCLPLLYLGDCTVIPYVFVLVCGFITLNCGYMLFSPDVSKPPYSYRESTIGILLLPHSIAILSGSVIGGKLSDLVTKKSFQLSTIPEERIVPGLILFVLVPIGSIIYGWSIQSGVHVSVLILGQILYAFGQGASRPGILAYYTIKYQEHAASINSANNFLQQLTTSIVIALAEKIVLVIDNGWFFTVLAVCNLLATIVAAIIIYRKVRLSANPEKKTLL</sequence>
<dbReference type="Gene3D" id="1.20.1250.20">
    <property type="entry name" value="MFS general substrate transporter like domains"/>
    <property type="match status" value="1"/>
</dbReference>
<dbReference type="EMBL" id="CAJNOL010002350">
    <property type="protein sequence ID" value="CAF1491409.1"/>
    <property type="molecule type" value="Genomic_DNA"/>
</dbReference>
<proteinExistence type="predicted"/>
<evidence type="ECO:0000256" key="4">
    <source>
        <dbReference type="ARBA" id="ARBA00022989"/>
    </source>
</evidence>
<dbReference type="GO" id="GO:0022857">
    <property type="term" value="F:transmembrane transporter activity"/>
    <property type="evidence" value="ECO:0007669"/>
    <property type="project" value="InterPro"/>
</dbReference>
<comment type="caution">
    <text evidence="11">The sequence shown here is derived from an EMBL/GenBank/DDBJ whole genome shotgun (WGS) entry which is preliminary data.</text>
</comment>
<evidence type="ECO:0000256" key="2">
    <source>
        <dbReference type="ARBA" id="ARBA00022448"/>
    </source>
</evidence>
<feature type="transmembrane region" description="Helical" evidence="7">
    <location>
        <begin position="115"/>
        <end position="135"/>
    </location>
</feature>
<evidence type="ECO:0000313" key="11">
    <source>
        <dbReference type="EMBL" id="CAF3962680.1"/>
    </source>
</evidence>
<evidence type="ECO:0000313" key="12">
    <source>
        <dbReference type="Proteomes" id="UP000663836"/>
    </source>
</evidence>
<dbReference type="InterPro" id="IPR011701">
    <property type="entry name" value="MFS"/>
</dbReference>
<dbReference type="GO" id="GO:0005886">
    <property type="term" value="C:plasma membrane"/>
    <property type="evidence" value="ECO:0007669"/>
    <property type="project" value="TreeGrafter"/>
</dbReference>
<gene>
    <name evidence="11" type="ORF">JBS370_LOCUS24179</name>
    <name evidence="10" type="ORF">JXQ802_LOCUS39884</name>
    <name evidence="9" type="ORF">PYM288_LOCUS25498</name>
</gene>
<evidence type="ECO:0000313" key="13">
    <source>
        <dbReference type="Proteomes" id="UP000663870"/>
    </source>
</evidence>
<dbReference type="Pfam" id="PF07690">
    <property type="entry name" value="MFS_1"/>
    <property type="match status" value="1"/>
</dbReference>
<feature type="transmembrane region" description="Helical" evidence="7">
    <location>
        <begin position="270"/>
        <end position="291"/>
    </location>
</feature>
<dbReference type="PANTHER" id="PTHR23502">
    <property type="entry name" value="MAJOR FACILITATOR SUPERFAMILY"/>
    <property type="match status" value="1"/>
</dbReference>
<feature type="transmembrane region" description="Helical" evidence="7">
    <location>
        <begin position="174"/>
        <end position="193"/>
    </location>
</feature>